<keyword evidence="2" id="KW-0964">Secreted</keyword>
<sequence>MAKPSPFALLFISNLFLFSFFFTVAIVVDEPSSKTDSQVRHTNTFFFYPWDTPPPPESPPPPPPLPPPPPPPSPPPPTPPLPPLPPPPPSPPSPSPSPPPLPPPPPSPPPPYCATPSPPPPLPPSPPPPPPPHPPPPPPPPPSRTKIALKAINNFRQRIEFDPNNVTDTWKGPDPCKYKGFICDTVPDYKSEAVAGVSFNNFEFGGSKLILNGFIDQLPDITFFHANSNNFTGTVPELISDLRFFYELDLSNNIFTGEFPKQVLRATNLTFLDIRFNSFRGPVPEKLFDMDIISAIFLNNNKFNHYIPANLGNTPARYLTFTSNEFTGPIPKSIGIGKTKKNLIEVLFSDNKLSGCLPMEIGLLENTVLLDASKNFLTGPIPHSFACLAKMELLNFADNRFYGAVPEAVCKLPNLQNFILRNNFFTQVGPVCRSLITKKVLDVSGNCILGLSEQRSEEECTHFFTNVEYCHDEKSMKYIPCKGNWYLNEDPAAVLRRPARKVTEMRTYSALSPH</sequence>
<keyword evidence="7" id="KW-0472">Membrane</keyword>
<accession>A0ABP0Y5R0</accession>
<feature type="region of interest" description="Disordered" evidence="6">
    <location>
        <begin position="50"/>
        <end position="145"/>
    </location>
</feature>
<dbReference type="EMBL" id="OZ021736">
    <property type="protein sequence ID" value="CAK9315783.1"/>
    <property type="molecule type" value="Genomic_DNA"/>
</dbReference>
<evidence type="ECO:0000256" key="1">
    <source>
        <dbReference type="ARBA" id="ARBA00004613"/>
    </source>
</evidence>
<dbReference type="SUPFAM" id="SSF52058">
    <property type="entry name" value="L domain-like"/>
    <property type="match status" value="1"/>
</dbReference>
<dbReference type="Proteomes" id="UP001642487">
    <property type="component" value="Chromosome 2"/>
</dbReference>
<comment type="subcellular location">
    <subcellularLocation>
        <location evidence="1">Secreted</location>
    </subcellularLocation>
</comment>
<dbReference type="PRINTS" id="PR01217">
    <property type="entry name" value="PRICHEXTENSN"/>
</dbReference>
<evidence type="ECO:0000256" key="4">
    <source>
        <dbReference type="ARBA" id="ARBA00022729"/>
    </source>
</evidence>
<organism evidence="8 9">
    <name type="scientific">Citrullus colocynthis</name>
    <name type="common">colocynth</name>
    <dbReference type="NCBI Taxonomy" id="252529"/>
    <lineage>
        <taxon>Eukaryota</taxon>
        <taxon>Viridiplantae</taxon>
        <taxon>Streptophyta</taxon>
        <taxon>Embryophyta</taxon>
        <taxon>Tracheophyta</taxon>
        <taxon>Spermatophyta</taxon>
        <taxon>Magnoliopsida</taxon>
        <taxon>eudicotyledons</taxon>
        <taxon>Gunneridae</taxon>
        <taxon>Pentapetalae</taxon>
        <taxon>rosids</taxon>
        <taxon>fabids</taxon>
        <taxon>Cucurbitales</taxon>
        <taxon>Cucurbitaceae</taxon>
        <taxon>Benincaseae</taxon>
        <taxon>Citrullus</taxon>
    </lineage>
</organism>
<keyword evidence="7" id="KW-1133">Transmembrane helix</keyword>
<dbReference type="InterPro" id="IPR051582">
    <property type="entry name" value="LRR_extensin-like_regulator"/>
</dbReference>
<evidence type="ECO:0000256" key="5">
    <source>
        <dbReference type="ARBA" id="ARBA00022737"/>
    </source>
</evidence>
<keyword evidence="7" id="KW-0812">Transmembrane</keyword>
<evidence type="ECO:0000313" key="9">
    <source>
        <dbReference type="Proteomes" id="UP001642487"/>
    </source>
</evidence>
<feature type="transmembrane region" description="Helical" evidence="7">
    <location>
        <begin position="7"/>
        <end position="28"/>
    </location>
</feature>
<evidence type="ECO:0000256" key="7">
    <source>
        <dbReference type="SAM" id="Phobius"/>
    </source>
</evidence>
<keyword evidence="4" id="KW-0732">Signal</keyword>
<evidence type="ECO:0000256" key="6">
    <source>
        <dbReference type="SAM" id="MobiDB-lite"/>
    </source>
</evidence>
<feature type="compositionally biased region" description="Pro residues" evidence="6">
    <location>
        <begin position="51"/>
        <end position="143"/>
    </location>
</feature>
<evidence type="ECO:0000256" key="2">
    <source>
        <dbReference type="ARBA" id="ARBA00022525"/>
    </source>
</evidence>
<protein>
    <recommendedName>
        <fullName evidence="10">Leucine-rich repeat-containing N-terminal plant-type domain-containing protein</fullName>
    </recommendedName>
</protein>
<keyword evidence="9" id="KW-1185">Reference proteome</keyword>
<evidence type="ECO:0008006" key="10">
    <source>
        <dbReference type="Google" id="ProtNLM"/>
    </source>
</evidence>
<proteinExistence type="predicted"/>
<reference evidence="8 9" key="1">
    <citation type="submission" date="2024-03" db="EMBL/GenBank/DDBJ databases">
        <authorList>
            <person name="Gkanogiannis A."/>
            <person name="Becerra Lopez-Lavalle L."/>
        </authorList>
    </citation>
    <scope>NUCLEOTIDE SEQUENCE [LARGE SCALE GENOMIC DNA]</scope>
</reference>
<dbReference type="InterPro" id="IPR032675">
    <property type="entry name" value="LRR_dom_sf"/>
</dbReference>
<dbReference type="Gene3D" id="3.80.10.10">
    <property type="entry name" value="Ribonuclease Inhibitor"/>
    <property type="match status" value="2"/>
</dbReference>
<evidence type="ECO:0000256" key="3">
    <source>
        <dbReference type="ARBA" id="ARBA00022614"/>
    </source>
</evidence>
<evidence type="ECO:0000313" key="8">
    <source>
        <dbReference type="EMBL" id="CAK9315783.1"/>
    </source>
</evidence>
<dbReference type="PANTHER" id="PTHR32093">
    <property type="entry name" value="LEUCINE-RICH REPEAT EXTENSIN-LIKE PROTEIN 3-RELATED"/>
    <property type="match status" value="1"/>
</dbReference>
<dbReference type="PANTHER" id="PTHR32093:SF131">
    <property type="entry name" value="LEUCINE-RICH REPEAT-CONTAINING N-TERMINAL PLANT-TYPE DOMAIN-CONTAINING PROTEIN"/>
    <property type="match status" value="1"/>
</dbReference>
<name>A0ABP0Y5R0_9ROSI</name>
<gene>
    <name evidence="8" type="ORF">CITCOLO1_LOCUS7610</name>
</gene>
<keyword evidence="3" id="KW-0433">Leucine-rich repeat</keyword>
<keyword evidence="5" id="KW-0677">Repeat</keyword>